<keyword evidence="1 7" id="KW-0812">Transmembrane</keyword>
<dbReference type="InterPro" id="IPR017853">
    <property type="entry name" value="GH"/>
</dbReference>
<evidence type="ECO:0000256" key="4">
    <source>
        <dbReference type="ARBA" id="ARBA00023136"/>
    </source>
</evidence>
<dbReference type="AlphaFoldDB" id="A0A6P8D0T3"/>
<dbReference type="Gene3D" id="3.20.20.80">
    <property type="entry name" value="Glycosidases"/>
    <property type="match status" value="1"/>
</dbReference>
<feature type="compositionally biased region" description="Pro residues" evidence="6">
    <location>
        <begin position="211"/>
        <end position="220"/>
    </location>
</feature>
<sequence>MEKSCKISRLKDRGGILLLMLIFVMARSIPPFVAPGMCCRNDSCSRLGVECSDGKVVVLNLKDLCLGGTLALEIENLAHIKSIILRNNTFSGFIPEEIRELKELEVLEYLVSCWLCGLLDNNGLLTALSPEVCEFISEAQVDENLLSASLERNADSIQGPHFIHERVLAGTSPESSNSPDRRNRDRPPPLVSPSLSPSSSPSTSPTASPSPTRPSSPLPSPQASKTKKVLLIGASVGGSALLFLIILGVYVYRRDKGTMVKPWATGLRGQLQKAYVAGVLKLKRSELEIACEDFSNVVRTSSMGTIYKGTLSSGVEIAVASVAAKSANDWSKDLQAQFRKKFPCRFHLWGSLFFIPSNYEGAANEDGRGPSSWDYFTHTYPGEIIFDPEIEKTARTNRRAKRLVDELVEPTSSFNDSESEEEQELTTTTMARERTWRELATPDLNQQPLCITYPETEAAFELKSGLIHLLPTFHGLSGEDPHRHLKEFHTVCSTMKPRGVTEEQIQMRAFPFSLATLTTLSRGKWSPEQNSQPLAVKRRDLGRIPSFRVSNGHFYDILVFLQF</sequence>
<reference evidence="8" key="1">
    <citation type="journal article" date="2020" name="Plant Biotechnol. J.">
        <title>The pomegranate (Punica granatum L.) draft genome dissects genetic divergence between soft- and hard-seeded cultivars.</title>
        <authorList>
            <person name="Luo X."/>
            <person name="Li H."/>
            <person name="Wu Z."/>
            <person name="Yao W."/>
            <person name="Zhao P."/>
            <person name="Cao D."/>
            <person name="Yu H."/>
            <person name="Li K."/>
            <person name="Poudel K."/>
            <person name="Zhao D."/>
            <person name="Zhang F."/>
            <person name="Xia X."/>
            <person name="Chen L."/>
            <person name="Wang Q."/>
            <person name="Jing D."/>
            <person name="Cao S."/>
        </authorList>
    </citation>
    <scope>NUCLEOTIDE SEQUENCE [LARGE SCALE GENOMIC DNA]</scope>
    <source>
        <strain evidence="8">cv. Tunisia</strain>
    </source>
</reference>
<dbReference type="GO" id="GO:0012505">
    <property type="term" value="C:endomembrane system"/>
    <property type="evidence" value="ECO:0007669"/>
    <property type="project" value="UniProtKB-SubCell"/>
</dbReference>
<feature type="region of interest" description="Disordered" evidence="6">
    <location>
        <begin position="168"/>
        <end position="223"/>
    </location>
</feature>
<name>A0A6P8D0T3_PUNGR</name>
<keyword evidence="2" id="KW-0732">Signal</keyword>
<dbReference type="PANTHER" id="PTHR46084:SF4">
    <property type="entry name" value="PROTEIN KINASE DOMAIN-CONTAINING PROTEIN"/>
    <property type="match status" value="1"/>
</dbReference>
<dbReference type="SUPFAM" id="SSF52058">
    <property type="entry name" value="L domain-like"/>
    <property type="match status" value="1"/>
</dbReference>
<accession>A0A6P8D0T3</accession>
<comment type="subcellular location">
    <subcellularLocation>
        <location evidence="5">Endomembrane system</location>
        <topology evidence="5">Single-pass type I membrane protein</topology>
    </subcellularLocation>
</comment>
<dbReference type="Proteomes" id="UP000515151">
    <property type="component" value="Chromosome 3"/>
</dbReference>
<evidence type="ECO:0000256" key="2">
    <source>
        <dbReference type="ARBA" id="ARBA00022729"/>
    </source>
</evidence>
<protein>
    <submittedName>
        <fullName evidence="9">Uncharacterized protein LOC116200561</fullName>
    </submittedName>
</protein>
<keyword evidence="3 7" id="KW-1133">Transmembrane helix</keyword>
<feature type="transmembrane region" description="Helical" evidence="7">
    <location>
        <begin position="229"/>
        <end position="252"/>
    </location>
</feature>
<dbReference type="PANTHER" id="PTHR46084">
    <property type="entry name" value="PROTEIN MALE DISCOVERER 2"/>
    <property type="match status" value="1"/>
</dbReference>
<dbReference type="InterPro" id="IPR032675">
    <property type="entry name" value="LRR_dom_sf"/>
</dbReference>
<evidence type="ECO:0000256" key="6">
    <source>
        <dbReference type="SAM" id="MobiDB-lite"/>
    </source>
</evidence>
<keyword evidence="8" id="KW-1185">Reference proteome</keyword>
<dbReference type="SUPFAM" id="SSF51445">
    <property type="entry name" value="(Trans)glycosidases"/>
    <property type="match status" value="1"/>
</dbReference>
<organism evidence="8 9">
    <name type="scientific">Punica granatum</name>
    <name type="common">Pomegranate</name>
    <dbReference type="NCBI Taxonomy" id="22663"/>
    <lineage>
        <taxon>Eukaryota</taxon>
        <taxon>Viridiplantae</taxon>
        <taxon>Streptophyta</taxon>
        <taxon>Embryophyta</taxon>
        <taxon>Tracheophyta</taxon>
        <taxon>Spermatophyta</taxon>
        <taxon>Magnoliopsida</taxon>
        <taxon>eudicotyledons</taxon>
        <taxon>Gunneridae</taxon>
        <taxon>Pentapetalae</taxon>
        <taxon>rosids</taxon>
        <taxon>malvids</taxon>
        <taxon>Myrtales</taxon>
        <taxon>Lythraceae</taxon>
        <taxon>Punica</taxon>
    </lineage>
</organism>
<dbReference type="OrthoDB" id="1422241at2759"/>
<reference evidence="9" key="2">
    <citation type="submission" date="2025-08" db="UniProtKB">
        <authorList>
            <consortium name="RefSeq"/>
        </authorList>
    </citation>
    <scope>IDENTIFICATION</scope>
    <source>
        <tissue evidence="9">Leaf</tissue>
    </source>
</reference>
<feature type="compositionally biased region" description="Low complexity" evidence="6">
    <location>
        <begin position="192"/>
        <end position="210"/>
    </location>
</feature>
<dbReference type="Gene3D" id="3.80.10.10">
    <property type="entry name" value="Ribonuclease Inhibitor"/>
    <property type="match status" value="1"/>
</dbReference>
<evidence type="ECO:0000256" key="1">
    <source>
        <dbReference type="ARBA" id="ARBA00022692"/>
    </source>
</evidence>
<evidence type="ECO:0000256" key="7">
    <source>
        <dbReference type="SAM" id="Phobius"/>
    </source>
</evidence>
<dbReference type="GeneID" id="116200561"/>
<gene>
    <name evidence="9" type="primary">LOC116200561</name>
</gene>
<dbReference type="RefSeq" id="XP_031387256.1">
    <property type="nucleotide sequence ID" value="XM_031531396.1"/>
</dbReference>
<evidence type="ECO:0000313" key="8">
    <source>
        <dbReference type="Proteomes" id="UP000515151"/>
    </source>
</evidence>
<evidence type="ECO:0000313" key="9">
    <source>
        <dbReference type="RefSeq" id="XP_031387256.1"/>
    </source>
</evidence>
<evidence type="ECO:0000256" key="3">
    <source>
        <dbReference type="ARBA" id="ARBA00022989"/>
    </source>
</evidence>
<evidence type="ECO:0000256" key="5">
    <source>
        <dbReference type="ARBA" id="ARBA00046288"/>
    </source>
</evidence>
<proteinExistence type="predicted"/>
<keyword evidence="4 7" id="KW-0472">Membrane</keyword>